<organism evidence="4 5">
    <name type="scientific">Bacillus wiedmannii</name>
    <dbReference type="NCBI Taxonomy" id="1890302"/>
    <lineage>
        <taxon>Bacteria</taxon>
        <taxon>Bacillati</taxon>
        <taxon>Bacillota</taxon>
        <taxon>Bacilli</taxon>
        <taxon>Bacillales</taxon>
        <taxon>Bacillaceae</taxon>
        <taxon>Bacillus</taxon>
        <taxon>Bacillus cereus group</taxon>
    </lineage>
</organism>
<feature type="coiled-coil region" evidence="1">
    <location>
        <begin position="45"/>
        <end position="79"/>
    </location>
</feature>
<name>A0A1C4G3W1_9BACI</name>
<keyword evidence="2" id="KW-1133">Transmembrane helix</keyword>
<dbReference type="EMBL" id="FMBE01000015">
    <property type="protein sequence ID" value="SCC62899.1"/>
    <property type="molecule type" value="Genomic_DNA"/>
</dbReference>
<evidence type="ECO:0000313" key="4">
    <source>
        <dbReference type="EMBL" id="SCC62899.1"/>
    </source>
</evidence>
<evidence type="ECO:0000313" key="5">
    <source>
        <dbReference type="Proteomes" id="UP000196052"/>
    </source>
</evidence>
<sequence>MANAGTCMRVPSANTAKKWYLVLAGAAVGGVLSWFVFLYIYGVFQEEQASKIAEQREIIEKQEAKLHVLLEDQEKLNTENKRLLTIQEIKIKLINREKYDLDNLTLENMTTSIHNDLQHLLTKNIQSIAKNKDLLKKVIENKTYKHYDRLYRFKVDTISFDTVLEISITIEKEK</sequence>
<dbReference type="InterPro" id="IPR048198">
    <property type="entry name" value="YtrI"/>
</dbReference>
<evidence type="ECO:0000259" key="3">
    <source>
        <dbReference type="Pfam" id="PF26347"/>
    </source>
</evidence>
<reference evidence="5" key="1">
    <citation type="submission" date="2016-08" db="EMBL/GenBank/DDBJ databases">
        <authorList>
            <person name="Loux V."/>
            <person name="Rue O."/>
        </authorList>
    </citation>
    <scope>NUCLEOTIDE SEQUENCE [LARGE SCALE GENOMIC DNA]</scope>
    <source>
        <strain evidence="5">INRA Bc05-F1</strain>
    </source>
</reference>
<evidence type="ECO:0000256" key="2">
    <source>
        <dbReference type="SAM" id="Phobius"/>
    </source>
</evidence>
<dbReference type="AlphaFoldDB" id="A0A1C4G3W1"/>
<dbReference type="Proteomes" id="UP000196052">
    <property type="component" value="Unassembled WGS sequence"/>
</dbReference>
<dbReference type="NCBIfam" id="NF041479">
    <property type="entry name" value="spor_membprot_YtrI"/>
    <property type="match status" value="1"/>
</dbReference>
<dbReference type="InterPro" id="IPR058620">
    <property type="entry name" value="YtrI_C"/>
</dbReference>
<protein>
    <submittedName>
        <fullName evidence="4">Sporulation membrane protein YtrI</fullName>
    </submittedName>
</protein>
<feature type="domain" description="Sporulation membrane protein YtrI C-terminal" evidence="3">
    <location>
        <begin position="87"/>
        <end position="171"/>
    </location>
</feature>
<gene>
    <name evidence="4" type="ORF">BC05F1_05342</name>
</gene>
<feature type="transmembrane region" description="Helical" evidence="2">
    <location>
        <begin position="19"/>
        <end position="41"/>
    </location>
</feature>
<keyword evidence="2" id="KW-0472">Membrane</keyword>
<dbReference type="Pfam" id="PF26347">
    <property type="entry name" value="YtrI_sporulation"/>
    <property type="match status" value="1"/>
</dbReference>
<evidence type="ECO:0000256" key="1">
    <source>
        <dbReference type="SAM" id="Coils"/>
    </source>
</evidence>
<keyword evidence="2" id="KW-0812">Transmembrane</keyword>
<accession>A0A1C4G3W1</accession>
<keyword evidence="1" id="KW-0175">Coiled coil</keyword>
<proteinExistence type="predicted"/>